<gene>
    <name evidence="3" type="ORF">OKA104_LOCUS19069</name>
    <name evidence="2" type="ORF">VCS650_LOCUS17215</name>
</gene>
<keyword evidence="1" id="KW-1133">Transmembrane helix</keyword>
<organism evidence="2 4">
    <name type="scientific">Adineta steineri</name>
    <dbReference type="NCBI Taxonomy" id="433720"/>
    <lineage>
        <taxon>Eukaryota</taxon>
        <taxon>Metazoa</taxon>
        <taxon>Spiralia</taxon>
        <taxon>Gnathifera</taxon>
        <taxon>Rotifera</taxon>
        <taxon>Eurotatoria</taxon>
        <taxon>Bdelloidea</taxon>
        <taxon>Adinetida</taxon>
        <taxon>Adinetidae</taxon>
        <taxon>Adineta</taxon>
    </lineage>
</organism>
<reference evidence="2" key="1">
    <citation type="submission" date="2021-02" db="EMBL/GenBank/DDBJ databases">
        <authorList>
            <person name="Nowell W R."/>
        </authorList>
    </citation>
    <scope>NUCLEOTIDE SEQUENCE</scope>
</reference>
<evidence type="ECO:0000313" key="2">
    <source>
        <dbReference type="EMBL" id="CAF1047518.1"/>
    </source>
</evidence>
<protein>
    <submittedName>
        <fullName evidence="2">Uncharacterized protein</fullName>
    </submittedName>
</protein>
<keyword evidence="1" id="KW-0812">Transmembrane</keyword>
<dbReference type="EMBL" id="CAJOAY010001212">
    <property type="protein sequence ID" value="CAF3811124.1"/>
    <property type="molecule type" value="Genomic_DNA"/>
</dbReference>
<name>A0A814K807_9BILA</name>
<dbReference type="Proteomes" id="UP000663881">
    <property type="component" value="Unassembled WGS sequence"/>
</dbReference>
<sequence>MKVSVLVTLIVLPMLASIGLYCYAFISTRWSSIDEDLINRYSEINDRQRSQSTTKSYNNTNIQLQSQSIRHAFRSRYGLFGYCLDYRWINLLAPKPIRRTNENLLTTKPVFFCDRCNQPILECPETGCCMKRCDSIPDCPSYIDEKDCNRPYNETRYFWPEKRCIWKSTWIGNQPIPRYELSYKNSPKEFHYYMKRMLYYIMFLLFVAAPLLTCVALLIIFCINCVQRFYSIPFAFVSFISLASFLSGAGAVGIFLYEWVQERLHRPDFTYDLDQAEALVVAFNPWLVNVERLGLAFWLVVAAVGTTLFTTILSCCFCCGLQSEKSKLRFRVDNEVYEIVQMAPYDE</sequence>
<dbReference type="OrthoDB" id="10008906at2759"/>
<dbReference type="EMBL" id="CAJNON010000157">
    <property type="protein sequence ID" value="CAF1047518.1"/>
    <property type="molecule type" value="Genomic_DNA"/>
</dbReference>
<comment type="caution">
    <text evidence="2">The sequence shown here is derived from an EMBL/GenBank/DDBJ whole genome shotgun (WGS) entry which is preliminary data.</text>
</comment>
<evidence type="ECO:0000256" key="1">
    <source>
        <dbReference type="SAM" id="Phobius"/>
    </source>
</evidence>
<feature type="transmembrane region" description="Helical" evidence="1">
    <location>
        <begin position="295"/>
        <end position="321"/>
    </location>
</feature>
<dbReference type="Proteomes" id="UP000663891">
    <property type="component" value="Unassembled WGS sequence"/>
</dbReference>
<accession>A0A814K807</accession>
<dbReference type="AlphaFoldDB" id="A0A814K807"/>
<feature type="transmembrane region" description="Helical" evidence="1">
    <location>
        <begin position="234"/>
        <end position="257"/>
    </location>
</feature>
<evidence type="ECO:0000313" key="4">
    <source>
        <dbReference type="Proteomes" id="UP000663891"/>
    </source>
</evidence>
<keyword evidence="1" id="KW-0472">Membrane</keyword>
<feature type="transmembrane region" description="Helical" evidence="1">
    <location>
        <begin position="197"/>
        <end position="222"/>
    </location>
</feature>
<proteinExistence type="predicted"/>
<dbReference type="Gene3D" id="1.20.140.150">
    <property type="match status" value="1"/>
</dbReference>
<evidence type="ECO:0000313" key="3">
    <source>
        <dbReference type="EMBL" id="CAF3811124.1"/>
    </source>
</evidence>